<dbReference type="GO" id="GO:0050661">
    <property type="term" value="F:NADP binding"/>
    <property type="evidence" value="ECO:0007669"/>
    <property type="project" value="InterPro"/>
</dbReference>
<dbReference type="AlphaFoldDB" id="A0AAN9KK86"/>
<keyword evidence="6" id="KW-0256">Endoplasmic reticulum</keyword>
<dbReference type="Pfam" id="PF03446">
    <property type="entry name" value="NAD_binding_2"/>
    <property type="match status" value="1"/>
</dbReference>
<accession>A0AAN9KK86</accession>
<dbReference type="PRINTS" id="PR00439">
    <property type="entry name" value="11SGLOBULIN"/>
</dbReference>
<protein>
    <recommendedName>
        <fullName evidence="9">Cupin type-1 domain-containing protein</fullName>
    </recommendedName>
</protein>
<dbReference type="SUPFAM" id="SSF51735">
    <property type="entry name" value="NAD(P)-binding Rossmann-fold domains"/>
    <property type="match status" value="1"/>
</dbReference>
<gene>
    <name evidence="10" type="ORF">RJT34_03441</name>
</gene>
<reference evidence="10 11" key="1">
    <citation type="submission" date="2024-01" db="EMBL/GenBank/DDBJ databases">
        <title>The genomes of 5 underutilized Papilionoideae crops provide insights into root nodulation and disease resistance.</title>
        <authorList>
            <person name="Yuan L."/>
        </authorList>
    </citation>
    <scope>NUCLEOTIDE SEQUENCE [LARGE SCALE GENOMIC DNA]</scope>
    <source>
        <strain evidence="10">LY-2023</strain>
        <tissue evidence="10">Leaf</tissue>
    </source>
</reference>
<dbReference type="SUPFAM" id="SSF51182">
    <property type="entry name" value="RmlC-like cupins"/>
    <property type="match status" value="1"/>
</dbReference>
<organism evidence="10 11">
    <name type="scientific">Clitoria ternatea</name>
    <name type="common">Butterfly pea</name>
    <dbReference type="NCBI Taxonomy" id="43366"/>
    <lineage>
        <taxon>Eukaryota</taxon>
        <taxon>Viridiplantae</taxon>
        <taxon>Streptophyta</taxon>
        <taxon>Embryophyta</taxon>
        <taxon>Tracheophyta</taxon>
        <taxon>Spermatophyta</taxon>
        <taxon>Magnoliopsida</taxon>
        <taxon>eudicotyledons</taxon>
        <taxon>Gunneridae</taxon>
        <taxon>Pentapetalae</taxon>
        <taxon>rosids</taxon>
        <taxon>fabids</taxon>
        <taxon>Fabales</taxon>
        <taxon>Fabaceae</taxon>
        <taxon>Papilionoideae</taxon>
        <taxon>50 kb inversion clade</taxon>
        <taxon>NPAAA clade</taxon>
        <taxon>indigoferoid/millettioid clade</taxon>
        <taxon>Phaseoleae</taxon>
        <taxon>Clitoria</taxon>
    </lineage>
</organism>
<name>A0AAN9KK86_CLITE</name>
<dbReference type="Gene3D" id="2.60.120.10">
    <property type="entry name" value="Jelly Rolls"/>
    <property type="match status" value="2"/>
</dbReference>
<evidence type="ECO:0000313" key="11">
    <source>
        <dbReference type="Proteomes" id="UP001359559"/>
    </source>
</evidence>
<evidence type="ECO:0000256" key="4">
    <source>
        <dbReference type="ARBA" id="ARBA00022554"/>
    </source>
</evidence>
<dbReference type="SMART" id="SM00835">
    <property type="entry name" value="Cupin_1"/>
    <property type="match status" value="2"/>
</dbReference>
<dbReference type="InterPro" id="IPR006044">
    <property type="entry name" value="11S_seedstore_pln"/>
</dbReference>
<dbReference type="CDD" id="cd02242">
    <property type="entry name" value="cupin_11S_legumin_N"/>
    <property type="match status" value="1"/>
</dbReference>
<feature type="domain" description="Cupin type-1" evidence="9">
    <location>
        <begin position="504"/>
        <end position="651"/>
    </location>
</feature>
<dbReference type="PANTHER" id="PTHR43060">
    <property type="entry name" value="3-HYDROXYISOBUTYRATE DEHYDROGENASE-LIKE 1, MITOCHONDRIAL-RELATED"/>
    <property type="match status" value="1"/>
</dbReference>
<feature type="domain" description="Cupin type-1" evidence="9">
    <location>
        <begin position="315"/>
        <end position="471"/>
    </location>
</feature>
<evidence type="ECO:0000259" key="9">
    <source>
        <dbReference type="SMART" id="SM00835"/>
    </source>
</evidence>
<dbReference type="InterPro" id="IPR008927">
    <property type="entry name" value="6-PGluconate_DH-like_C_sf"/>
</dbReference>
<keyword evidence="11" id="KW-1185">Reference proteome</keyword>
<dbReference type="InterPro" id="IPR013328">
    <property type="entry name" value="6PGD_dom2"/>
</dbReference>
<dbReference type="InterPro" id="IPR006045">
    <property type="entry name" value="Cupin_1"/>
</dbReference>
<evidence type="ECO:0000256" key="1">
    <source>
        <dbReference type="ARBA" id="ARBA00004240"/>
    </source>
</evidence>
<dbReference type="InterPro" id="IPR029154">
    <property type="entry name" value="HIBADH-like_NADP-bd"/>
</dbReference>
<dbReference type="Gene3D" id="3.40.50.720">
    <property type="entry name" value="NAD(P)-binding Rossmann-like Domain"/>
    <property type="match status" value="1"/>
</dbReference>
<evidence type="ECO:0000256" key="7">
    <source>
        <dbReference type="ARBA" id="ARBA00023129"/>
    </source>
</evidence>
<evidence type="ECO:0000256" key="6">
    <source>
        <dbReference type="ARBA" id="ARBA00022824"/>
    </source>
</evidence>
<evidence type="ECO:0000256" key="8">
    <source>
        <dbReference type="ARBA" id="ARBA00023157"/>
    </source>
</evidence>
<dbReference type="GO" id="GO:0016616">
    <property type="term" value="F:oxidoreductase activity, acting on the CH-OH group of donors, NAD or NADP as acceptor"/>
    <property type="evidence" value="ECO:0007669"/>
    <property type="project" value="UniProtKB-ARBA"/>
</dbReference>
<dbReference type="Pfam" id="PF00190">
    <property type="entry name" value="Cupin_1"/>
    <property type="match status" value="2"/>
</dbReference>
<keyword evidence="8" id="KW-1015">Disulfide bond</keyword>
<dbReference type="InterPro" id="IPR036291">
    <property type="entry name" value="NAD(P)-bd_dom_sf"/>
</dbReference>
<keyword evidence="5" id="KW-0758">Storage protein</keyword>
<dbReference type="SUPFAM" id="SSF48179">
    <property type="entry name" value="6-phosphogluconate dehydrogenase C-terminal domain-like"/>
    <property type="match status" value="1"/>
</dbReference>
<keyword evidence="4" id="KW-0926">Vacuole</keyword>
<comment type="similarity">
    <text evidence="3">Belongs to the 11S seed storage protein (globulins) family.</text>
</comment>
<dbReference type="GO" id="GO:0000326">
    <property type="term" value="C:protein storage vacuole"/>
    <property type="evidence" value="ECO:0007669"/>
    <property type="project" value="UniProtKB-SubCell"/>
</dbReference>
<dbReference type="PANTHER" id="PTHR43060:SF13">
    <property type="entry name" value="3-HYDROXYISOBUTYRATE DEHYDROGENASE-LIKE 2, MITOCHONDRIAL-RELATED"/>
    <property type="match status" value="1"/>
</dbReference>
<evidence type="ECO:0000256" key="2">
    <source>
        <dbReference type="ARBA" id="ARBA00004558"/>
    </source>
</evidence>
<evidence type="ECO:0000313" key="10">
    <source>
        <dbReference type="EMBL" id="KAK7318734.1"/>
    </source>
</evidence>
<dbReference type="EMBL" id="JAYKXN010000001">
    <property type="protein sequence ID" value="KAK7318734.1"/>
    <property type="molecule type" value="Genomic_DNA"/>
</dbReference>
<comment type="subcellular location">
    <subcellularLocation>
        <location evidence="1">Endoplasmic reticulum</location>
    </subcellularLocation>
    <subcellularLocation>
        <location evidence="2">Protein storage vacuole</location>
    </subcellularLocation>
</comment>
<proteinExistence type="inferred from homology"/>
<evidence type="ECO:0000256" key="3">
    <source>
        <dbReference type="ARBA" id="ARBA00007178"/>
    </source>
</evidence>
<dbReference type="InterPro" id="IPR014710">
    <property type="entry name" value="RmlC-like_jellyroll"/>
</dbReference>
<dbReference type="Pfam" id="PF14833">
    <property type="entry name" value="NAD_binding_11"/>
    <property type="match status" value="1"/>
</dbReference>
<dbReference type="Proteomes" id="UP001359559">
    <property type="component" value="Unassembled WGS sequence"/>
</dbReference>
<dbReference type="CDD" id="cd02243">
    <property type="entry name" value="cupin_11S_legumin_C"/>
    <property type="match status" value="1"/>
</dbReference>
<dbReference type="GO" id="GO:0005783">
    <property type="term" value="C:endoplasmic reticulum"/>
    <property type="evidence" value="ECO:0007669"/>
    <property type="project" value="UniProtKB-SubCell"/>
</dbReference>
<dbReference type="Gene3D" id="1.10.1040.10">
    <property type="entry name" value="N-(1-d-carboxylethyl)-l-norvaline Dehydrogenase, domain 2"/>
    <property type="match status" value="1"/>
</dbReference>
<dbReference type="GO" id="GO:0045735">
    <property type="term" value="F:nutrient reservoir activity"/>
    <property type="evidence" value="ECO:0007669"/>
    <property type="project" value="UniProtKB-KW"/>
</dbReference>
<evidence type="ECO:0000256" key="5">
    <source>
        <dbReference type="ARBA" id="ARBA00022761"/>
    </source>
</evidence>
<keyword evidence="7" id="KW-0708">Seed storage protein</keyword>
<dbReference type="InterPro" id="IPR006115">
    <property type="entry name" value="6PGDH_NADP-bd"/>
</dbReference>
<comment type="caution">
    <text evidence="10">The sequence shown here is derived from an EMBL/GenBank/DDBJ whole genome shotgun (WGS) entry which is preliminary data.</text>
</comment>
<dbReference type="GO" id="GO:0051287">
    <property type="term" value="F:NAD binding"/>
    <property type="evidence" value="ECO:0007669"/>
    <property type="project" value="InterPro"/>
</dbReference>
<dbReference type="InterPro" id="IPR011051">
    <property type="entry name" value="RmlC_Cupin_sf"/>
</dbReference>
<sequence>MGTPYPNPITPSETRIGWIGIGVMGHPMASRLISNGYKLTFYARNPSHPNSLSLQSQGASLANSPSQLAHQTDVVFTILGHPSDVRSVYLHQTGLVSSLRPNSVTVDHTSSHPDLAREIFAAAREKDAWSVDAPVSGGDIGARDGKLAILTAGEASVVEWLNPLFIILGKATYMGPAGYGQSCKIANQITIGANLIGLSESLVFAKRAGLDLEKFLEAIKNGSAGSKALELFGERMIQRDFRPGGFAEYQVKDLGMGVDIVEGVDDDKVVVLPGASLCKQLFSSMVANGDGKLGGQGVISVIERINGREIKEMELDLSPKTAKAMFEGDGGSYYVWSSSEMPILAKTNVSAARFLLHPHGFALPHYADSSKLGYVVQGIDGIVGMVLPTTGKEVVLKLKQGDIIPVPLGAVSWWFNNGDSDLTIVFLGETSKALIPGEFTYFFLTGAIGLIGGFSPELTSKVYDLNQDEVNKLTKSQTGALIIKLDKSHSIPKPQLDITKDLVYNIDDALLKHDVKNAGLVKTLTEKDFPFIGDVGLSVVRVKLEPGASKAPSFPPNSEVQLIYIAGGSGKVEIVGMNGKPALDTQVKAGHLFVVPQFFVVAEIAGDEGMESYSTTTQPLVEELAGKASVWGAISPAVQQVALNVDSEFQKLFISKIKESANVINPSY</sequence>